<keyword evidence="10" id="KW-1185">Reference proteome</keyword>
<evidence type="ECO:0000256" key="5">
    <source>
        <dbReference type="ARBA" id="ARBA00022692"/>
    </source>
</evidence>
<dbReference type="GO" id="GO:0005886">
    <property type="term" value="C:plasma membrane"/>
    <property type="evidence" value="ECO:0007669"/>
    <property type="project" value="UniProtKB-SubCell"/>
</dbReference>
<evidence type="ECO:0000256" key="2">
    <source>
        <dbReference type="ARBA" id="ARBA00009773"/>
    </source>
</evidence>
<feature type="transmembrane region" description="Helical" evidence="8">
    <location>
        <begin position="27"/>
        <end position="43"/>
    </location>
</feature>
<evidence type="ECO:0000256" key="8">
    <source>
        <dbReference type="SAM" id="Phobius"/>
    </source>
</evidence>
<protein>
    <submittedName>
        <fullName evidence="9">Membrane protein</fullName>
    </submittedName>
</protein>
<evidence type="ECO:0000256" key="7">
    <source>
        <dbReference type="ARBA" id="ARBA00023136"/>
    </source>
</evidence>
<sequence length="359" mass="37596">MEAPTASRPTLATLWTDGLGRASIRSVQALAVAALVVVVLWAITRVPLVLIPVTLALILASAISPLVHLLTRRRWPQALAVATSFLAILVVFGGVVTGIAYLIRAQAKELAVRFTNGIQQLHDFLNNGPVKVSDAQLNSARDSIQRFFTSGSIGSEALSGAKTVGELFAGVVLMVVILFFFLKDGPKIRGFFIGFMPAQHQSKAHRALERSAHVLGGYVRGTALVALTDAVIVVVALLILHVPLAVPLAVFVFIGGFIPIIGATVAGFLAVVVALVSTGPVSALIVLAVLIAVNQLEHHVLQPAFMGRVLSIHGLAIVLSLAAGTMLAGIVGALLAVPVTAVGWTIIKTWTGRDEVQAA</sequence>
<evidence type="ECO:0000256" key="6">
    <source>
        <dbReference type="ARBA" id="ARBA00022989"/>
    </source>
</evidence>
<dbReference type="PANTHER" id="PTHR21716">
    <property type="entry name" value="TRANSMEMBRANE PROTEIN"/>
    <property type="match status" value="1"/>
</dbReference>
<comment type="subcellular location">
    <subcellularLocation>
        <location evidence="1">Cell membrane</location>
        <topology evidence="1">Multi-pass membrane protein</topology>
    </subcellularLocation>
</comment>
<dbReference type="PANTHER" id="PTHR21716:SF53">
    <property type="entry name" value="PERMEASE PERM-RELATED"/>
    <property type="match status" value="1"/>
</dbReference>
<keyword evidence="6 8" id="KW-1133">Transmembrane helix</keyword>
<dbReference type="InterPro" id="IPR002549">
    <property type="entry name" value="AI-2E-like"/>
</dbReference>
<keyword evidence="7 8" id="KW-0472">Membrane</keyword>
<accession>A0A0B2APU8</accession>
<feature type="transmembrane region" description="Helical" evidence="8">
    <location>
        <begin position="164"/>
        <end position="182"/>
    </location>
</feature>
<evidence type="ECO:0000313" key="9">
    <source>
        <dbReference type="EMBL" id="KHL03972.1"/>
    </source>
</evidence>
<dbReference type="Proteomes" id="UP000030982">
    <property type="component" value="Unassembled WGS sequence"/>
</dbReference>
<keyword evidence="3" id="KW-0813">Transport</keyword>
<feature type="transmembrane region" description="Helical" evidence="8">
    <location>
        <begin position="49"/>
        <end position="71"/>
    </location>
</feature>
<proteinExistence type="inferred from homology"/>
<dbReference type="EMBL" id="JTDL01000089">
    <property type="protein sequence ID" value="KHL03972.1"/>
    <property type="molecule type" value="Genomic_DNA"/>
</dbReference>
<reference evidence="9 10" key="1">
    <citation type="submission" date="2014-09" db="EMBL/GenBank/DDBJ databases">
        <title>Genome sequence of Sinomonas sp. MUSC 117.</title>
        <authorList>
            <person name="Lee L.-H."/>
        </authorList>
    </citation>
    <scope>NUCLEOTIDE SEQUENCE [LARGE SCALE GENOMIC DNA]</scope>
    <source>
        <strain evidence="9 10">MUSC 117</strain>
    </source>
</reference>
<feature type="transmembrane region" description="Helical" evidence="8">
    <location>
        <begin position="260"/>
        <end position="293"/>
    </location>
</feature>
<keyword evidence="4" id="KW-1003">Cell membrane</keyword>
<gene>
    <name evidence="9" type="ORF">LK10_07590</name>
</gene>
<name>A0A0B2APU8_9MICC</name>
<comment type="caution">
    <text evidence="9">The sequence shown here is derived from an EMBL/GenBank/DDBJ whole genome shotgun (WGS) entry which is preliminary data.</text>
</comment>
<evidence type="ECO:0000256" key="3">
    <source>
        <dbReference type="ARBA" id="ARBA00022448"/>
    </source>
</evidence>
<comment type="similarity">
    <text evidence="2">Belongs to the autoinducer-2 exporter (AI-2E) (TC 2.A.86) family.</text>
</comment>
<evidence type="ECO:0000256" key="1">
    <source>
        <dbReference type="ARBA" id="ARBA00004651"/>
    </source>
</evidence>
<keyword evidence="5 8" id="KW-0812">Transmembrane</keyword>
<dbReference type="AlphaFoldDB" id="A0A0B2APU8"/>
<dbReference type="GO" id="GO:0055085">
    <property type="term" value="P:transmembrane transport"/>
    <property type="evidence" value="ECO:0007669"/>
    <property type="project" value="TreeGrafter"/>
</dbReference>
<feature type="transmembrane region" description="Helical" evidence="8">
    <location>
        <begin position="78"/>
        <end position="103"/>
    </location>
</feature>
<feature type="transmembrane region" description="Helical" evidence="8">
    <location>
        <begin position="230"/>
        <end position="254"/>
    </location>
</feature>
<evidence type="ECO:0000256" key="4">
    <source>
        <dbReference type="ARBA" id="ARBA00022475"/>
    </source>
</evidence>
<organism evidence="9 10">
    <name type="scientific">Sinomonas humi</name>
    <dbReference type="NCBI Taxonomy" id="1338436"/>
    <lineage>
        <taxon>Bacteria</taxon>
        <taxon>Bacillati</taxon>
        <taxon>Actinomycetota</taxon>
        <taxon>Actinomycetes</taxon>
        <taxon>Micrococcales</taxon>
        <taxon>Micrococcaceae</taxon>
        <taxon>Sinomonas</taxon>
    </lineage>
</organism>
<evidence type="ECO:0000313" key="10">
    <source>
        <dbReference type="Proteomes" id="UP000030982"/>
    </source>
</evidence>
<dbReference type="Pfam" id="PF01594">
    <property type="entry name" value="AI-2E_transport"/>
    <property type="match status" value="1"/>
</dbReference>